<proteinExistence type="predicted"/>
<sequence>MSTKFIWPSNTVNCVASFIFMMTARGTVEINMYVEPAPNVNQGDQVSIAANEIRDGESDATVGQYMLVPGQDPNFVPGWRVLSFTLTGSGSFRGYITMLGVSNPDSIVLIDSFRYIPPGYDGECNIYEEPVQETTITLEDTTTTTEMTTTILDDKTTTTNTFEDTTTTLEMSTTTIEDITTTPIKRQPQHQKHQL</sequence>
<reference evidence="1 2" key="1">
    <citation type="submission" date="2017-07" db="EMBL/GenBank/DDBJ databases">
        <authorList>
            <person name="Talla V."/>
            <person name="Backstrom N."/>
        </authorList>
    </citation>
    <scope>NUCLEOTIDE SEQUENCE [LARGE SCALE GENOMIC DNA]</scope>
</reference>
<dbReference type="Proteomes" id="UP000324832">
    <property type="component" value="Unassembled WGS sequence"/>
</dbReference>
<keyword evidence="2" id="KW-1185">Reference proteome</keyword>
<gene>
    <name evidence="1" type="ORF">LSINAPIS_LOCUS14035</name>
</gene>
<name>A0A5E4R3C1_9NEOP</name>
<evidence type="ECO:0000313" key="2">
    <source>
        <dbReference type="Proteomes" id="UP000324832"/>
    </source>
</evidence>
<evidence type="ECO:0000313" key="1">
    <source>
        <dbReference type="EMBL" id="VVD04234.1"/>
    </source>
</evidence>
<organism evidence="1 2">
    <name type="scientific">Leptidea sinapis</name>
    <dbReference type="NCBI Taxonomy" id="189913"/>
    <lineage>
        <taxon>Eukaryota</taxon>
        <taxon>Metazoa</taxon>
        <taxon>Ecdysozoa</taxon>
        <taxon>Arthropoda</taxon>
        <taxon>Hexapoda</taxon>
        <taxon>Insecta</taxon>
        <taxon>Pterygota</taxon>
        <taxon>Neoptera</taxon>
        <taxon>Endopterygota</taxon>
        <taxon>Lepidoptera</taxon>
        <taxon>Glossata</taxon>
        <taxon>Ditrysia</taxon>
        <taxon>Papilionoidea</taxon>
        <taxon>Pieridae</taxon>
        <taxon>Dismorphiinae</taxon>
        <taxon>Leptidea</taxon>
    </lineage>
</organism>
<protein>
    <submittedName>
        <fullName evidence="1">Uncharacterized protein</fullName>
    </submittedName>
</protein>
<dbReference type="EMBL" id="FZQP02006848">
    <property type="protein sequence ID" value="VVD04234.1"/>
    <property type="molecule type" value="Genomic_DNA"/>
</dbReference>
<dbReference type="AlphaFoldDB" id="A0A5E4R3C1"/>
<accession>A0A5E4R3C1</accession>